<evidence type="ECO:0000256" key="2">
    <source>
        <dbReference type="ARBA" id="ARBA00022679"/>
    </source>
</evidence>
<proteinExistence type="predicted"/>
<dbReference type="RefSeq" id="WP_380830185.1">
    <property type="nucleotide sequence ID" value="NZ_JBHTCG010000026.1"/>
</dbReference>
<evidence type="ECO:0000259" key="5">
    <source>
        <dbReference type="Pfam" id="PF13439"/>
    </source>
</evidence>
<evidence type="ECO:0000313" key="7">
    <source>
        <dbReference type="Proteomes" id="UP001596496"/>
    </source>
</evidence>
<reference evidence="7" key="1">
    <citation type="journal article" date="2019" name="Int. J. Syst. Evol. Microbiol.">
        <title>The Global Catalogue of Microorganisms (GCM) 10K type strain sequencing project: providing services to taxonomists for standard genome sequencing and annotation.</title>
        <authorList>
            <consortium name="The Broad Institute Genomics Platform"/>
            <consortium name="The Broad Institute Genome Sequencing Center for Infectious Disease"/>
            <person name="Wu L."/>
            <person name="Ma J."/>
        </authorList>
    </citation>
    <scope>NUCLEOTIDE SEQUENCE [LARGE SCALE GENOMIC DNA]</scope>
    <source>
        <strain evidence="7">CECT 7649</strain>
    </source>
</reference>
<organism evidence="6 7">
    <name type="scientific">Sphaerisporangium rhizosphaerae</name>
    <dbReference type="NCBI Taxonomy" id="2269375"/>
    <lineage>
        <taxon>Bacteria</taxon>
        <taxon>Bacillati</taxon>
        <taxon>Actinomycetota</taxon>
        <taxon>Actinomycetes</taxon>
        <taxon>Streptosporangiales</taxon>
        <taxon>Streptosporangiaceae</taxon>
        <taxon>Sphaerisporangium</taxon>
    </lineage>
</organism>
<dbReference type="SUPFAM" id="SSF53756">
    <property type="entry name" value="UDP-Glycosyltransferase/glycogen phosphorylase"/>
    <property type="match status" value="1"/>
</dbReference>
<dbReference type="PANTHER" id="PTHR45947">
    <property type="entry name" value="SULFOQUINOVOSYL TRANSFERASE SQD2"/>
    <property type="match status" value="1"/>
</dbReference>
<dbReference type="GO" id="GO:0016757">
    <property type="term" value="F:glycosyltransferase activity"/>
    <property type="evidence" value="ECO:0007669"/>
    <property type="project" value="UniProtKB-KW"/>
</dbReference>
<evidence type="ECO:0000256" key="1">
    <source>
        <dbReference type="ARBA" id="ARBA00022676"/>
    </source>
</evidence>
<dbReference type="Pfam" id="PF00534">
    <property type="entry name" value="Glycos_transf_1"/>
    <property type="match status" value="1"/>
</dbReference>
<feature type="compositionally biased region" description="Polar residues" evidence="3">
    <location>
        <begin position="14"/>
        <end position="24"/>
    </location>
</feature>
<dbReference type="Gene3D" id="3.40.50.2000">
    <property type="entry name" value="Glycogen Phosphorylase B"/>
    <property type="match status" value="2"/>
</dbReference>
<keyword evidence="2 6" id="KW-0808">Transferase</keyword>
<dbReference type="InterPro" id="IPR050194">
    <property type="entry name" value="Glycosyltransferase_grp1"/>
</dbReference>
<name>A0ABW2PA31_9ACTN</name>
<dbReference type="Pfam" id="PF13439">
    <property type="entry name" value="Glyco_transf_4"/>
    <property type="match status" value="1"/>
</dbReference>
<evidence type="ECO:0000256" key="3">
    <source>
        <dbReference type="SAM" id="MobiDB-lite"/>
    </source>
</evidence>
<dbReference type="PANTHER" id="PTHR45947:SF3">
    <property type="entry name" value="SULFOQUINOVOSYL TRANSFERASE SQD2"/>
    <property type="match status" value="1"/>
</dbReference>
<dbReference type="InterPro" id="IPR001296">
    <property type="entry name" value="Glyco_trans_1"/>
</dbReference>
<accession>A0ABW2PA31</accession>
<keyword evidence="1 6" id="KW-0328">Glycosyltransferase</keyword>
<dbReference type="EC" id="2.4.-.-" evidence="6"/>
<keyword evidence="7" id="KW-1185">Reference proteome</keyword>
<comment type="caution">
    <text evidence="6">The sequence shown here is derived from an EMBL/GenBank/DDBJ whole genome shotgun (WGS) entry which is preliminary data.</text>
</comment>
<feature type="domain" description="Glycosyl transferase family 1" evidence="4">
    <location>
        <begin position="178"/>
        <end position="309"/>
    </location>
</feature>
<gene>
    <name evidence="6" type="ORF">ACFQSB_29830</name>
</gene>
<feature type="region of interest" description="Disordered" evidence="3">
    <location>
        <begin position="1"/>
        <end position="29"/>
    </location>
</feature>
<dbReference type="Proteomes" id="UP001596496">
    <property type="component" value="Unassembled WGS sequence"/>
</dbReference>
<dbReference type="EMBL" id="JBHTCG010000026">
    <property type="protein sequence ID" value="MFC7386441.1"/>
    <property type="molecule type" value="Genomic_DNA"/>
</dbReference>
<dbReference type="InterPro" id="IPR028098">
    <property type="entry name" value="Glyco_trans_4-like_N"/>
</dbReference>
<sequence>MGSVILPPLGQVADSPTGTPSHQAQRAPDPIPVSVVSESSFTVRGHGVHSVFEESLRAIKRMPDFRRVSGLRACRKDVVLHVHTMGPFAALRMMVHRGPALISAHVTPETLIGSIKGAHLVRGLVERYMRGVFDLATIVLSVSKATTAELERLGVRGPIVLMSNAIDEARVRPLVARREELRRGFGWDGRMVVLGVGQVQPRKGVEEFVACARALPHVRFVWVGGMQFGMLSEARHDLTRLRETAPGNVTFTGLVPREEVFAYCAAADVFFLPSKHETFGLATLEAATAALPVVVPDLPCYRDWLKDAYLHARTVPEFAELLGGLEDPEVRATWAGLASAAAAAYDSRTLVDGLRDAYLLAAARHRGRPASAPDR</sequence>
<protein>
    <submittedName>
        <fullName evidence="6">Glycosyltransferase</fullName>
        <ecNumber evidence="6">2.4.-.-</ecNumber>
    </submittedName>
</protein>
<evidence type="ECO:0000259" key="4">
    <source>
        <dbReference type="Pfam" id="PF00534"/>
    </source>
</evidence>
<feature type="domain" description="Glycosyltransferase subfamily 4-like N-terminal" evidence="5">
    <location>
        <begin position="38"/>
        <end position="170"/>
    </location>
</feature>
<evidence type="ECO:0000313" key="6">
    <source>
        <dbReference type="EMBL" id="MFC7386441.1"/>
    </source>
</evidence>